<dbReference type="InterPro" id="IPR017937">
    <property type="entry name" value="Thioredoxin_CS"/>
</dbReference>
<dbReference type="Pfam" id="PF13899">
    <property type="entry name" value="Thioredoxin_7"/>
    <property type="match status" value="1"/>
</dbReference>
<keyword evidence="1" id="KW-0676">Redox-active center</keyword>
<proteinExistence type="predicted"/>
<sequence>MRKLLMLFFMIIPLQIFAVEFFKGTYAEALQKCKGENKLLFLDFTAVWCGPCHQMEREILNDVDVSALLDEKFVVIKIDIEEPENYYYTDKYIQSNGIPDYTILNANEEQIGKHHGACDKEVLMQFFNGVLNFEKPNAVNINTKIEKYKLAYEKEKSYGALYIYINNLLKYKQNDKLAFELYRKYIANVKSIKNYVLLIPSLFAQYYGQENKAEAYANMVRFIKQVDKNNEIENKLNLIAYFYYSSSNDLQNSKKYLTNYLNIIENQDWIEASTKIGYIKKNTYLYKDYKWGISALKEFRVNYAKAFSNKERVPITGYYYQLAVMNFLDGNIKKAKEMASLYDAEKNKQSHTSIFKTEDQQWLKRIREAD</sequence>
<dbReference type="InterPro" id="IPR013766">
    <property type="entry name" value="Thioredoxin_domain"/>
</dbReference>
<reference evidence="3 4" key="1">
    <citation type="submission" date="2020-08" db="EMBL/GenBank/DDBJ databases">
        <authorList>
            <person name="Sun Q."/>
            <person name="Inoue M."/>
        </authorList>
    </citation>
    <scope>NUCLEOTIDE SEQUENCE [LARGE SCALE GENOMIC DNA]</scope>
    <source>
        <strain evidence="3 4">CCM 8938</strain>
    </source>
</reference>
<protein>
    <submittedName>
        <fullName evidence="3">Thioredoxin family protein</fullName>
    </submittedName>
</protein>
<dbReference type="PROSITE" id="PS51352">
    <property type="entry name" value="THIOREDOXIN_2"/>
    <property type="match status" value="1"/>
</dbReference>
<dbReference type="Proteomes" id="UP000652755">
    <property type="component" value="Unassembled WGS sequence"/>
</dbReference>
<comment type="caution">
    <text evidence="3">The sequence shown here is derived from an EMBL/GenBank/DDBJ whole genome shotgun (WGS) entry which is preliminary data.</text>
</comment>
<evidence type="ECO:0000256" key="1">
    <source>
        <dbReference type="ARBA" id="ARBA00023284"/>
    </source>
</evidence>
<dbReference type="PROSITE" id="PS00194">
    <property type="entry name" value="THIOREDOXIN_1"/>
    <property type="match status" value="1"/>
</dbReference>
<dbReference type="EMBL" id="JACRYL010000028">
    <property type="protein sequence ID" value="MBC6112828.1"/>
    <property type="molecule type" value="Genomic_DNA"/>
</dbReference>
<name>A0ABR7KXT7_9SPHI</name>
<dbReference type="SUPFAM" id="SSF52833">
    <property type="entry name" value="Thioredoxin-like"/>
    <property type="match status" value="1"/>
</dbReference>
<dbReference type="Gene3D" id="3.40.30.10">
    <property type="entry name" value="Glutaredoxin"/>
    <property type="match status" value="1"/>
</dbReference>
<organism evidence="3 4">
    <name type="scientific">Pedobacter fastidiosus</name>
    <dbReference type="NCBI Taxonomy" id="2765361"/>
    <lineage>
        <taxon>Bacteria</taxon>
        <taxon>Pseudomonadati</taxon>
        <taxon>Bacteroidota</taxon>
        <taxon>Sphingobacteriia</taxon>
        <taxon>Sphingobacteriales</taxon>
        <taxon>Sphingobacteriaceae</taxon>
        <taxon>Pedobacter</taxon>
    </lineage>
</organism>
<dbReference type="RefSeq" id="WP_187073247.1">
    <property type="nucleotide sequence ID" value="NZ_JACRYL010000028.1"/>
</dbReference>
<evidence type="ECO:0000313" key="4">
    <source>
        <dbReference type="Proteomes" id="UP000652755"/>
    </source>
</evidence>
<evidence type="ECO:0000259" key="2">
    <source>
        <dbReference type="PROSITE" id="PS51352"/>
    </source>
</evidence>
<keyword evidence="4" id="KW-1185">Reference proteome</keyword>
<gene>
    <name evidence="3" type="ORF">H7U22_20585</name>
</gene>
<accession>A0ABR7KXT7</accession>
<evidence type="ECO:0000313" key="3">
    <source>
        <dbReference type="EMBL" id="MBC6112828.1"/>
    </source>
</evidence>
<feature type="domain" description="Thioredoxin" evidence="2">
    <location>
        <begin position="8"/>
        <end position="132"/>
    </location>
</feature>
<dbReference type="InterPro" id="IPR036249">
    <property type="entry name" value="Thioredoxin-like_sf"/>
</dbReference>